<name>A0A1Y3C943_9GAMM</name>
<evidence type="ECO:0000256" key="1">
    <source>
        <dbReference type="ARBA" id="ARBA00022670"/>
    </source>
</evidence>
<gene>
    <name evidence="7" type="ORF">B9T28_14120</name>
</gene>
<proteinExistence type="predicted"/>
<evidence type="ECO:0000256" key="3">
    <source>
        <dbReference type="ARBA" id="ARBA00022801"/>
    </source>
</evidence>
<accession>A0A1Y3C943</accession>
<dbReference type="Pfam" id="PF00413">
    <property type="entry name" value="Peptidase_M10"/>
    <property type="match status" value="1"/>
</dbReference>
<dbReference type="GO" id="GO:0031012">
    <property type="term" value="C:extracellular matrix"/>
    <property type="evidence" value="ECO:0007669"/>
    <property type="project" value="InterPro"/>
</dbReference>
<keyword evidence="5" id="KW-0175">Coiled coil</keyword>
<dbReference type="GO" id="GO:0006508">
    <property type="term" value="P:proteolysis"/>
    <property type="evidence" value="ECO:0007669"/>
    <property type="project" value="UniProtKB-KW"/>
</dbReference>
<evidence type="ECO:0000313" key="8">
    <source>
        <dbReference type="Proteomes" id="UP000242765"/>
    </source>
</evidence>
<keyword evidence="2" id="KW-0479">Metal-binding</keyword>
<keyword evidence="4" id="KW-0862">Zinc</keyword>
<reference evidence="7 8" key="1">
    <citation type="submission" date="2017-04" db="EMBL/GenBank/DDBJ databases">
        <title>High diversity of culturable Acinetobacter species in natural soil and water ecosystems.</title>
        <authorList>
            <person name="Nemec A."/>
            <person name="Radolfova-Krizova L."/>
        </authorList>
    </citation>
    <scope>NUCLEOTIDE SEQUENCE [LARGE SCALE GENOMIC DNA]</scope>
    <source>
        <strain evidence="7 8">ANC 4999</strain>
    </source>
</reference>
<dbReference type="InterPro" id="IPR006026">
    <property type="entry name" value="Peptidase_Metallo"/>
</dbReference>
<dbReference type="AlphaFoldDB" id="A0A1Y3C943"/>
<dbReference type="InterPro" id="IPR001818">
    <property type="entry name" value="Pept_M10_metallopeptidase"/>
</dbReference>
<sequence length="305" mass="36197">MRTWMILALIVVTAYFTIQRKIHPQLTHNSTLDRIQHPFDTRLRYRIGSIDPRFNLSPEQVQQSTQQAAAIWQQGNIQKQFVYDPHAKLSINLIYDERQAESIQRQQAIRIIENTRQYTDSEHQKLTHLDAQLEQTKHELDIHQSNYQTQLAQYNQRVQDFNQAQHTLSDTTRQQLNLQKQQLQQEQLELQQQINEFNLKVSQLNQKAYHVNAMNQQFNQSVDQFKHRFQARQFDKGLFNGQEINIYEFESEDDLRLTIAHELGHALGLSHNQDPKALMYPVMKEQDLKNFKLTNSDLELLNSRH</sequence>
<keyword evidence="3" id="KW-0378">Hydrolase</keyword>
<keyword evidence="8" id="KW-1185">Reference proteome</keyword>
<feature type="coiled-coil region" evidence="5">
    <location>
        <begin position="126"/>
        <end position="207"/>
    </location>
</feature>
<comment type="caution">
    <text evidence="7">The sequence shown here is derived from an EMBL/GenBank/DDBJ whole genome shotgun (WGS) entry which is preliminary data.</text>
</comment>
<evidence type="ECO:0000259" key="6">
    <source>
        <dbReference type="SMART" id="SM00235"/>
    </source>
</evidence>
<dbReference type="EMBL" id="NEGB01000012">
    <property type="protein sequence ID" value="OTG62635.1"/>
    <property type="molecule type" value="Genomic_DNA"/>
</dbReference>
<evidence type="ECO:0000256" key="4">
    <source>
        <dbReference type="ARBA" id="ARBA00022833"/>
    </source>
</evidence>
<dbReference type="STRING" id="1977882.B9T28_14120"/>
<dbReference type="Gene3D" id="3.40.390.10">
    <property type="entry name" value="Collagenase (Catalytic Domain)"/>
    <property type="match status" value="1"/>
</dbReference>
<dbReference type="Proteomes" id="UP000242765">
    <property type="component" value="Unassembled WGS sequence"/>
</dbReference>
<dbReference type="GO" id="GO:0004222">
    <property type="term" value="F:metalloendopeptidase activity"/>
    <property type="evidence" value="ECO:0007669"/>
    <property type="project" value="InterPro"/>
</dbReference>
<dbReference type="SMART" id="SM00235">
    <property type="entry name" value="ZnMc"/>
    <property type="match status" value="1"/>
</dbReference>
<keyword evidence="1" id="KW-0645">Protease</keyword>
<dbReference type="OrthoDB" id="322519at2"/>
<evidence type="ECO:0000256" key="2">
    <source>
        <dbReference type="ARBA" id="ARBA00022723"/>
    </source>
</evidence>
<dbReference type="SUPFAM" id="SSF55486">
    <property type="entry name" value="Metalloproteases ('zincins'), catalytic domain"/>
    <property type="match status" value="2"/>
</dbReference>
<evidence type="ECO:0000313" key="7">
    <source>
        <dbReference type="EMBL" id="OTG62635.1"/>
    </source>
</evidence>
<feature type="domain" description="Peptidase metallopeptidase" evidence="6">
    <location>
        <begin position="190"/>
        <end position="303"/>
    </location>
</feature>
<evidence type="ECO:0000256" key="5">
    <source>
        <dbReference type="SAM" id="Coils"/>
    </source>
</evidence>
<organism evidence="7 8">
    <name type="scientific">Acinetobacter silvestris</name>
    <dbReference type="NCBI Taxonomy" id="1977882"/>
    <lineage>
        <taxon>Bacteria</taxon>
        <taxon>Pseudomonadati</taxon>
        <taxon>Pseudomonadota</taxon>
        <taxon>Gammaproteobacteria</taxon>
        <taxon>Moraxellales</taxon>
        <taxon>Moraxellaceae</taxon>
        <taxon>Acinetobacter</taxon>
    </lineage>
</organism>
<dbReference type="InterPro" id="IPR024079">
    <property type="entry name" value="MetalloPept_cat_dom_sf"/>
</dbReference>
<protein>
    <submittedName>
        <fullName evidence="7">Matrixin</fullName>
    </submittedName>
</protein>
<dbReference type="GO" id="GO:0008270">
    <property type="term" value="F:zinc ion binding"/>
    <property type="evidence" value="ECO:0007669"/>
    <property type="project" value="InterPro"/>
</dbReference>